<evidence type="ECO:0000259" key="2">
    <source>
        <dbReference type="PROSITE" id="PS50112"/>
    </source>
</evidence>
<dbReference type="EMBL" id="CABVOU010000033">
    <property type="protein sequence ID" value="VVZ95965.1"/>
    <property type="molecule type" value="Genomic_DNA"/>
</dbReference>
<protein>
    <submittedName>
        <fullName evidence="4">Phytochrome-like protein cph2</fullName>
    </submittedName>
</protein>
<dbReference type="InterPro" id="IPR029016">
    <property type="entry name" value="GAF-like_dom_sf"/>
</dbReference>
<dbReference type="Gene3D" id="3.30.450.20">
    <property type="entry name" value="PAS domain"/>
    <property type="match status" value="1"/>
</dbReference>
<proteinExistence type="predicted"/>
<feature type="domain" description="PAS" evidence="2">
    <location>
        <begin position="5"/>
        <end position="75"/>
    </location>
</feature>
<organism evidence="4 5">
    <name type="scientific">Halomonas lysinitropha</name>
    <dbReference type="NCBI Taxonomy" id="2607506"/>
    <lineage>
        <taxon>Bacteria</taxon>
        <taxon>Pseudomonadati</taxon>
        <taxon>Pseudomonadota</taxon>
        <taxon>Gammaproteobacteria</taxon>
        <taxon>Oceanospirillales</taxon>
        <taxon>Halomonadaceae</taxon>
        <taxon>Halomonas</taxon>
    </lineage>
</organism>
<comment type="cofactor">
    <cofactor evidence="1">
        <name>Mg(2+)</name>
        <dbReference type="ChEBI" id="CHEBI:18420"/>
    </cofactor>
</comment>
<dbReference type="Pfam" id="PF08447">
    <property type="entry name" value="PAS_3"/>
    <property type="match status" value="1"/>
</dbReference>
<dbReference type="InterPro" id="IPR013655">
    <property type="entry name" value="PAS_fold_3"/>
</dbReference>
<dbReference type="FunFam" id="3.30.70.270:FF:000001">
    <property type="entry name" value="Diguanylate cyclase domain protein"/>
    <property type="match status" value="1"/>
</dbReference>
<dbReference type="PROSITE" id="PS50887">
    <property type="entry name" value="GGDEF"/>
    <property type="match status" value="1"/>
</dbReference>
<dbReference type="InterPro" id="IPR043128">
    <property type="entry name" value="Rev_trsase/Diguanyl_cyclase"/>
</dbReference>
<dbReference type="PROSITE" id="PS50112">
    <property type="entry name" value="PAS"/>
    <property type="match status" value="1"/>
</dbReference>
<dbReference type="SMART" id="SM00267">
    <property type="entry name" value="GGDEF"/>
    <property type="match status" value="1"/>
</dbReference>
<dbReference type="PANTHER" id="PTHR46663:SF3">
    <property type="entry name" value="SLL0267 PROTEIN"/>
    <property type="match status" value="1"/>
</dbReference>
<dbReference type="SUPFAM" id="SSF55785">
    <property type="entry name" value="PYP-like sensor domain (PAS domain)"/>
    <property type="match status" value="1"/>
</dbReference>
<dbReference type="GO" id="GO:0003824">
    <property type="term" value="F:catalytic activity"/>
    <property type="evidence" value="ECO:0007669"/>
    <property type="project" value="UniProtKB-ARBA"/>
</dbReference>
<dbReference type="Proteomes" id="UP000326725">
    <property type="component" value="Unassembled WGS sequence"/>
</dbReference>
<evidence type="ECO:0000256" key="1">
    <source>
        <dbReference type="ARBA" id="ARBA00001946"/>
    </source>
</evidence>
<dbReference type="PANTHER" id="PTHR46663">
    <property type="entry name" value="DIGUANYLATE CYCLASE DGCT-RELATED"/>
    <property type="match status" value="1"/>
</dbReference>
<dbReference type="Pfam" id="PF00990">
    <property type="entry name" value="GGDEF"/>
    <property type="match status" value="1"/>
</dbReference>
<dbReference type="InterPro" id="IPR029787">
    <property type="entry name" value="Nucleotide_cyclase"/>
</dbReference>
<dbReference type="NCBIfam" id="TIGR00229">
    <property type="entry name" value="sensory_box"/>
    <property type="match status" value="1"/>
</dbReference>
<gene>
    <name evidence="4" type="primary">cph2_7</name>
    <name evidence="4" type="ORF">HALO32_02048</name>
</gene>
<dbReference type="AlphaFoldDB" id="A0A5K1I3K9"/>
<evidence type="ECO:0000313" key="5">
    <source>
        <dbReference type="Proteomes" id="UP000326725"/>
    </source>
</evidence>
<dbReference type="CDD" id="cd01949">
    <property type="entry name" value="GGDEF"/>
    <property type="match status" value="1"/>
</dbReference>
<dbReference type="Gene3D" id="3.30.70.270">
    <property type="match status" value="1"/>
</dbReference>
<accession>A0A5K1I3K9</accession>
<dbReference type="SMART" id="SM00065">
    <property type="entry name" value="GAF"/>
    <property type="match status" value="1"/>
</dbReference>
<keyword evidence="5" id="KW-1185">Reference proteome</keyword>
<dbReference type="InterPro" id="IPR000014">
    <property type="entry name" value="PAS"/>
</dbReference>
<dbReference type="SUPFAM" id="SSF55073">
    <property type="entry name" value="Nucleotide cyclase"/>
    <property type="match status" value="1"/>
</dbReference>
<name>A0A5K1I3K9_9GAMM</name>
<dbReference type="SUPFAM" id="SSF55781">
    <property type="entry name" value="GAF domain-like"/>
    <property type="match status" value="1"/>
</dbReference>
<feature type="domain" description="GGDEF" evidence="3">
    <location>
        <begin position="318"/>
        <end position="449"/>
    </location>
</feature>
<dbReference type="InterPro" id="IPR052163">
    <property type="entry name" value="DGC-Regulatory_Protein"/>
</dbReference>
<dbReference type="InterPro" id="IPR035965">
    <property type="entry name" value="PAS-like_dom_sf"/>
</dbReference>
<sequence length="449" mass="49900">MALDSEFIGTRIMDLLIDAVCVVDAEGRFVFVSAACERIFGYTPDEMIGMSMIKLVHPDDRQQTLEAASNIMRGQVQMHFENRYVRKDGRIVDIMWSARWSEQEGMRLAVARDITLLKQAERIQNAIYQISEAAHLAEGLFELYQHIHRIICDLLPADNFLVALYDDTCEALSFPYVADDQAVGAMRGQLDTRNPITSVIREGRAVLYRYDVTDDAAVPVVVLPDETQDWLGVPLISQAGILGAVVVQSYVGSARYQEHDKELLQFVSTQIAMAIERKQAEICLRHMAGHDPLTGLPNRALFNEHVDMALQVAQRLGEQLALLYLDLDEFKEVNDILGHEAGDQVLCEVARRLVQGVRDSDMVGRMGGDEFTVLLTNIRGENAVGIVMDKIRAAFAQPIALPSGSVNLSTSMGAARYPGHGTSRDELVRHADAGMYAAKRTKLTGPQLR</sequence>
<dbReference type="NCBIfam" id="TIGR00254">
    <property type="entry name" value="GGDEF"/>
    <property type="match status" value="1"/>
</dbReference>
<reference evidence="4 5" key="1">
    <citation type="submission" date="2019-09" db="EMBL/GenBank/DDBJ databases">
        <authorList>
            <person name="Criscuolo A."/>
        </authorList>
    </citation>
    <scope>NUCLEOTIDE SEQUENCE [LARGE SCALE GENOMIC DNA]</scope>
    <source>
        <strain evidence="5">3(2)</strain>
    </source>
</reference>
<dbReference type="InterPro" id="IPR000160">
    <property type="entry name" value="GGDEF_dom"/>
</dbReference>
<dbReference type="InterPro" id="IPR003018">
    <property type="entry name" value="GAF"/>
</dbReference>
<dbReference type="SMART" id="SM00091">
    <property type="entry name" value="PAS"/>
    <property type="match status" value="1"/>
</dbReference>
<dbReference type="Pfam" id="PF01590">
    <property type="entry name" value="GAF"/>
    <property type="match status" value="1"/>
</dbReference>
<evidence type="ECO:0000313" key="4">
    <source>
        <dbReference type="EMBL" id="VVZ95965.1"/>
    </source>
</evidence>
<dbReference type="RefSeq" id="WP_225809905.1">
    <property type="nucleotide sequence ID" value="NZ_CABVOU010000033.1"/>
</dbReference>
<dbReference type="Gene3D" id="3.30.450.40">
    <property type="match status" value="1"/>
</dbReference>
<dbReference type="CDD" id="cd00130">
    <property type="entry name" value="PAS"/>
    <property type="match status" value="1"/>
</dbReference>
<evidence type="ECO:0000259" key="3">
    <source>
        <dbReference type="PROSITE" id="PS50887"/>
    </source>
</evidence>